<dbReference type="PROSITE" id="PS01305">
    <property type="entry name" value="MOAA_NIFB_PQQE"/>
    <property type="match status" value="1"/>
</dbReference>
<comment type="cofactor">
    <cofactor evidence="1">
        <name>[4Fe-4S] cluster</name>
        <dbReference type="ChEBI" id="CHEBI:49883"/>
    </cofactor>
</comment>
<dbReference type="EMBL" id="CP010945">
    <property type="protein sequence ID" value="AKV10061.1"/>
    <property type="molecule type" value="Genomic_DNA"/>
</dbReference>
<gene>
    <name evidence="8" type="ORF">B723_28130</name>
</gene>
<evidence type="ECO:0000313" key="8">
    <source>
        <dbReference type="EMBL" id="AKV10061.1"/>
    </source>
</evidence>
<protein>
    <submittedName>
        <fullName evidence="8">Quinohemoprotein amine dehydrogenase</fullName>
    </submittedName>
</protein>
<dbReference type="RefSeq" id="WP_017337424.1">
    <property type="nucleotide sequence ID" value="NZ_CP010945.1"/>
</dbReference>
<keyword evidence="6" id="KW-0411">Iron-sulfur</keyword>
<organism evidence="8 9">
    <name type="scientific">Pseudomonas fluorescens NCIMB 11764</name>
    <dbReference type="NCBI Taxonomy" id="1221522"/>
    <lineage>
        <taxon>Bacteria</taxon>
        <taxon>Pseudomonadati</taxon>
        <taxon>Pseudomonadota</taxon>
        <taxon>Gammaproteobacteria</taxon>
        <taxon>Pseudomonadales</taxon>
        <taxon>Pseudomonadaceae</taxon>
        <taxon>Pseudomonas</taxon>
    </lineage>
</organism>
<accession>A0A0K1QWC4</accession>
<keyword evidence="3" id="KW-0949">S-adenosyl-L-methionine</keyword>
<evidence type="ECO:0000256" key="4">
    <source>
        <dbReference type="ARBA" id="ARBA00022723"/>
    </source>
</evidence>
<dbReference type="CDD" id="cd01335">
    <property type="entry name" value="Radical_SAM"/>
    <property type="match status" value="1"/>
</dbReference>
<dbReference type="SUPFAM" id="SSF102114">
    <property type="entry name" value="Radical SAM enzymes"/>
    <property type="match status" value="1"/>
</dbReference>
<keyword evidence="5" id="KW-0408">Iron</keyword>
<evidence type="ECO:0000259" key="7">
    <source>
        <dbReference type="PROSITE" id="PS51918"/>
    </source>
</evidence>
<feature type="domain" description="Radical SAM core" evidence="7">
    <location>
        <begin position="101"/>
        <end position="337"/>
    </location>
</feature>
<dbReference type="GO" id="GO:0046872">
    <property type="term" value="F:metal ion binding"/>
    <property type="evidence" value="ECO:0007669"/>
    <property type="project" value="UniProtKB-KW"/>
</dbReference>
<dbReference type="SFLD" id="SFLDS00029">
    <property type="entry name" value="Radical_SAM"/>
    <property type="match status" value="1"/>
</dbReference>
<dbReference type="InterPro" id="IPR000385">
    <property type="entry name" value="MoaA_NifB_PqqE_Fe-S-bd_CS"/>
</dbReference>
<evidence type="ECO:0000313" key="9">
    <source>
        <dbReference type="Proteomes" id="UP000017175"/>
    </source>
</evidence>
<dbReference type="PROSITE" id="PS51918">
    <property type="entry name" value="RADICAL_SAM"/>
    <property type="match status" value="1"/>
</dbReference>
<dbReference type="SFLD" id="SFLDG01067">
    <property type="entry name" value="SPASM/twitch_domain_containing"/>
    <property type="match status" value="1"/>
</dbReference>
<dbReference type="SFLD" id="SFLDG01384">
    <property type="entry name" value="thioether_bond_formation_requi"/>
    <property type="match status" value="1"/>
</dbReference>
<dbReference type="InterPro" id="IPR023885">
    <property type="entry name" value="4Fe4S-binding_SPASM_dom"/>
</dbReference>
<dbReference type="Pfam" id="PF04055">
    <property type="entry name" value="Radical_SAM"/>
    <property type="match status" value="1"/>
</dbReference>
<keyword evidence="4" id="KW-0479">Metal-binding</keyword>
<dbReference type="GO" id="GO:0051539">
    <property type="term" value="F:4 iron, 4 sulfur cluster binding"/>
    <property type="evidence" value="ECO:0007669"/>
    <property type="project" value="UniProtKB-KW"/>
</dbReference>
<dbReference type="Proteomes" id="UP000017175">
    <property type="component" value="Chromosome"/>
</dbReference>
<evidence type="ECO:0000256" key="6">
    <source>
        <dbReference type="ARBA" id="ARBA00023014"/>
    </source>
</evidence>
<dbReference type="SFLD" id="SFLDF00336">
    <property type="entry name" value="quinohemoprotein_amine_dehydro"/>
    <property type="match status" value="1"/>
</dbReference>
<dbReference type="GO" id="GO:0016491">
    <property type="term" value="F:oxidoreductase activity"/>
    <property type="evidence" value="ECO:0007669"/>
    <property type="project" value="InterPro"/>
</dbReference>
<dbReference type="InterPro" id="IPR058240">
    <property type="entry name" value="rSAM_sf"/>
</dbReference>
<dbReference type="InterPro" id="IPR007197">
    <property type="entry name" value="rSAM"/>
</dbReference>
<dbReference type="SFLD" id="SFLDG01386">
    <property type="entry name" value="main_SPASM_domain-containing"/>
    <property type="match status" value="1"/>
</dbReference>
<name>A0A0K1QWC4_PSEFL</name>
<evidence type="ECO:0000256" key="5">
    <source>
        <dbReference type="ARBA" id="ARBA00023004"/>
    </source>
</evidence>
<dbReference type="PANTHER" id="PTHR43273:SF8">
    <property type="entry name" value="RADICAL SAM DOMAIN PROTEIN"/>
    <property type="match status" value="1"/>
</dbReference>
<evidence type="ECO:0000256" key="2">
    <source>
        <dbReference type="ARBA" id="ARBA00022485"/>
    </source>
</evidence>
<dbReference type="InterPro" id="IPR023886">
    <property type="entry name" value="QH-AmDH_gsu_maturation"/>
</dbReference>
<dbReference type="Gene3D" id="3.20.20.70">
    <property type="entry name" value="Aldolase class I"/>
    <property type="match status" value="1"/>
</dbReference>
<dbReference type="PANTHER" id="PTHR43273">
    <property type="entry name" value="ANAEROBIC SULFATASE-MATURATING ENZYME HOMOLOG ASLB-RELATED"/>
    <property type="match status" value="1"/>
</dbReference>
<reference evidence="8 9" key="1">
    <citation type="journal article" date="2012" name="J. Bacteriol.">
        <title>Draft genome sequence of the cyanide-utilizing bacterium Pseudomonas fluorescens strain NCIMB 11764.</title>
        <authorList>
            <person name="Vilo C.A."/>
            <person name="Benedik M.J."/>
            <person name="Kunz D.A."/>
            <person name="Dong Q."/>
        </authorList>
    </citation>
    <scope>NUCLEOTIDE SEQUENCE [LARGE SCALE GENOMIC DNA]</scope>
    <source>
        <strain evidence="8 9">NCIMB 11764</strain>
    </source>
</reference>
<keyword evidence="2" id="KW-0004">4Fe-4S</keyword>
<dbReference type="AlphaFoldDB" id="A0A0K1QWC4"/>
<evidence type="ECO:0000256" key="3">
    <source>
        <dbReference type="ARBA" id="ARBA00022691"/>
    </source>
</evidence>
<evidence type="ECO:0000256" key="1">
    <source>
        <dbReference type="ARBA" id="ARBA00001966"/>
    </source>
</evidence>
<proteinExistence type="predicted"/>
<dbReference type="NCBIfam" id="TIGR03906">
    <property type="entry name" value="quino_hemo_SAM"/>
    <property type="match status" value="1"/>
</dbReference>
<dbReference type="InterPro" id="IPR023867">
    <property type="entry name" value="Sulphatase_maturase_rSAM"/>
</dbReference>
<sequence>MSITNMFYVNRYSFHDVAVDGRRMLFHIPSSGLFQLDDVGVALIDYLKDHEKVTFEDLRERFGGVISPDQIVETIGSFQELSILGDEPAKPDAGMKVEIREFPLSTIILNVNTGCNLSCTYCYKEDLAIPSKGQKMNFDTARKSIELLLEQGGSREQLNVIFFGGEPLTNLKLIKEVVEYTEKRCADMGIKADFSMTTNATLLNEQVVDYLDSHRFGISISMDGPQAVHDRRRITVGGQGTYQVVAAKARMLLSRYRSKPVGVRVTLTAGHTDVVGIHEHLKNDLGFAEVGVAPATSGPVTVFNLSSQELREVFDSMMVLGRAYRDEALAGRNNGFSNMHQLMSDLYEGRKKALPCGAGVGLLAVDNNGDLNLCHRFTGSDMPKFGNVDDGIEKEKLGKFLEAATDRSNKGCSTCRIRNLCAGGCYHESYAHFGDPLSPTYHYCDLMREWVDFGIGVYTEIIEKNPSFFRKHLSTRSVQL</sequence>
<dbReference type="InterPro" id="IPR013785">
    <property type="entry name" value="Aldolase_TIM"/>
</dbReference>
<dbReference type="NCBIfam" id="TIGR04085">
    <property type="entry name" value="rSAM_more_4Fe4S"/>
    <property type="match status" value="1"/>
</dbReference>
<dbReference type="eggNOG" id="COG0641">
    <property type="taxonomic scope" value="Bacteria"/>
</dbReference>